<evidence type="ECO:0000256" key="2">
    <source>
        <dbReference type="SAM" id="SignalP"/>
    </source>
</evidence>
<evidence type="ECO:0000256" key="1">
    <source>
        <dbReference type="SAM" id="Phobius"/>
    </source>
</evidence>
<evidence type="ECO:0000313" key="3">
    <source>
        <dbReference type="WBParaSite" id="MCU_000747-RA"/>
    </source>
</evidence>
<dbReference type="WBParaSite" id="MCU_000747-RA">
    <property type="protein sequence ID" value="MCU_000747-RA"/>
    <property type="gene ID" value="MCU_000747"/>
</dbReference>
<feature type="transmembrane region" description="Helical" evidence="1">
    <location>
        <begin position="78"/>
        <end position="99"/>
    </location>
</feature>
<name>A0A5K3EI57_MESCO</name>
<sequence>MRGLSTVLLVISIAAIVAALAISDWRNGLAFGGSSHDKEAMTAVTLLIVVGLACFILVFILDVVVLCQSVVPSGLLTARFLILYLGVALVMTGVLVFTARQGRQWPYFLCIVGAVFSVLVAILAAFTSSPALNHKGVTRVPMTNQHPYGAWMVLAELPVSGGGTTGRIASLGVVSRHGRHHIALQRPSEVRSNAFRGLVQEPGGKGGFDRKKVFRCNRICVATTARFP</sequence>
<feature type="transmembrane region" description="Helical" evidence="1">
    <location>
        <begin position="43"/>
        <end position="66"/>
    </location>
</feature>
<feature type="transmembrane region" description="Helical" evidence="1">
    <location>
        <begin position="105"/>
        <end position="126"/>
    </location>
</feature>
<keyword evidence="1" id="KW-0812">Transmembrane</keyword>
<accession>A0A5K3EI57</accession>
<proteinExistence type="predicted"/>
<reference evidence="3" key="1">
    <citation type="submission" date="2019-11" db="UniProtKB">
        <authorList>
            <consortium name="WormBaseParasite"/>
        </authorList>
    </citation>
    <scope>IDENTIFICATION</scope>
</reference>
<dbReference type="AlphaFoldDB" id="A0A5K3EI57"/>
<keyword evidence="1" id="KW-0472">Membrane</keyword>
<protein>
    <submittedName>
        <fullName evidence="3">G_PROTEIN_RECEP_F3_4 domain-containing protein</fullName>
    </submittedName>
</protein>
<keyword evidence="2" id="KW-0732">Signal</keyword>
<organism evidence="3">
    <name type="scientific">Mesocestoides corti</name>
    <name type="common">Flatworm</name>
    <dbReference type="NCBI Taxonomy" id="53468"/>
    <lineage>
        <taxon>Eukaryota</taxon>
        <taxon>Metazoa</taxon>
        <taxon>Spiralia</taxon>
        <taxon>Lophotrochozoa</taxon>
        <taxon>Platyhelminthes</taxon>
        <taxon>Cestoda</taxon>
        <taxon>Eucestoda</taxon>
        <taxon>Cyclophyllidea</taxon>
        <taxon>Mesocestoididae</taxon>
        <taxon>Mesocestoides</taxon>
    </lineage>
</organism>
<feature type="signal peptide" evidence="2">
    <location>
        <begin position="1"/>
        <end position="19"/>
    </location>
</feature>
<keyword evidence="1" id="KW-1133">Transmembrane helix</keyword>
<feature type="chain" id="PRO_5024464366" evidence="2">
    <location>
        <begin position="20"/>
        <end position="228"/>
    </location>
</feature>